<dbReference type="Proteomes" id="UP000199455">
    <property type="component" value="Unassembled WGS sequence"/>
</dbReference>
<accession>A0A1G6YJJ9</accession>
<name>A0A1G6YJJ9_9SPHI</name>
<keyword evidence="3" id="KW-1185">Reference proteome</keyword>
<evidence type="ECO:0000256" key="1">
    <source>
        <dbReference type="SAM" id="SignalP"/>
    </source>
</evidence>
<reference evidence="3" key="1">
    <citation type="submission" date="2016-10" db="EMBL/GenBank/DDBJ databases">
        <authorList>
            <person name="Varghese N."/>
            <person name="Submissions S."/>
        </authorList>
    </citation>
    <scope>NUCLEOTIDE SEQUENCE [LARGE SCALE GENOMIC DNA]</scope>
    <source>
        <strain evidence="3">DSM 18609</strain>
    </source>
</reference>
<evidence type="ECO:0000313" key="2">
    <source>
        <dbReference type="EMBL" id="SDD89795.1"/>
    </source>
</evidence>
<gene>
    <name evidence="2" type="ORF">SAMN04488024_10921</name>
</gene>
<dbReference type="AlphaFoldDB" id="A0A1G6YJJ9"/>
<keyword evidence="1" id="KW-0732">Signal</keyword>
<evidence type="ECO:0000313" key="3">
    <source>
        <dbReference type="Proteomes" id="UP000199455"/>
    </source>
</evidence>
<proteinExistence type="predicted"/>
<dbReference type="EMBL" id="FMZH01000009">
    <property type="protein sequence ID" value="SDD89795.1"/>
    <property type="molecule type" value="Genomic_DNA"/>
</dbReference>
<organism evidence="2 3">
    <name type="scientific">Pedobacter soli</name>
    <dbReference type="NCBI Taxonomy" id="390242"/>
    <lineage>
        <taxon>Bacteria</taxon>
        <taxon>Pseudomonadati</taxon>
        <taxon>Bacteroidota</taxon>
        <taxon>Sphingobacteriia</taxon>
        <taxon>Sphingobacteriales</taxon>
        <taxon>Sphingobacteriaceae</taxon>
        <taxon>Pedobacter</taxon>
    </lineage>
</organism>
<feature type="chain" id="PRO_5011443507" evidence="1">
    <location>
        <begin position="20"/>
        <end position="187"/>
    </location>
</feature>
<dbReference type="RefSeq" id="WP_090771092.1">
    <property type="nucleotide sequence ID" value="NZ_FMZH01000009.1"/>
</dbReference>
<protein>
    <submittedName>
        <fullName evidence="2">Uncharacterized protein</fullName>
    </submittedName>
</protein>
<sequence length="187" mass="20871">MKKLSFTFALLFTAGLAIAQSIKPYIAIVKTEKAKYKGILQRVDSVKVVLNHDGTLIPVLLNEIKTVQIRTVKKGYEGFSLIKIGEDRAEEYKMDASGKMVDKWGKEEPTFKEDVSATVFSVIFTAIGNAIALPIHAINPNVARFKFHDKAPKQVNELSYYSIYYQANPNTLAELQQLKAISGSFKP</sequence>
<feature type="signal peptide" evidence="1">
    <location>
        <begin position="1"/>
        <end position="19"/>
    </location>
</feature>